<dbReference type="PANTHER" id="PTHR43790:SF4">
    <property type="entry name" value="GUANOSINE IMPORT ATP-BINDING PROTEIN NUPO"/>
    <property type="match status" value="1"/>
</dbReference>
<dbReference type="CDD" id="cd03215">
    <property type="entry name" value="ABC_Carb_Monos_II"/>
    <property type="match status" value="1"/>
</dbReference>
<reference evidence="4 5" key="1">
    <citation type="submission" date="2018-08" db="EMBL/GenBank/DDBJ databases">
        <title>Genomic Encyclopedia of Archaeal and Bacterial Type Strains, Phase II (KMG-II): from individual species to whole genera.</title>
        <authorList>
            <person name="Goeker M."/>
        </authorList>
    </citation>
    <scope>NUCLEOTIDE SEQUENCE [LARGE SCALE GENOMIC DNA]</scope>
    <source>
        <strain evidence="4 5">DSM 582</strain>
    </source>
</reference>
<organism evidence="4 5">
    <name type="scientific">Paracoccus versutus</name>
    <name type="common">Thiobacillus versutus</name>
    <dbReference type="NCBI Taxonomy" id="34007"/>
    <lineage>
        <taxon>Bacteria</taxon>
        <taxon>Pseudomonadati</taxon>
        <taxon>Pseudomonadota</taxon>
        <taxon>Alphaproteobacteria</taxon>
        <taxon>Rhodobacterales</taxon>
        <taxon>Paracoccaceae</taxon>
        <taxon>Paracoccus</taxon>
    </lineage>
</organism>
<accession>A0AAQ0HF57</accession>
<dbReference type="InterPro" id="IPR003593">
    <property type="entry name" value="AAA+_ATPase"/>
</dbReference>
<comment type="caution">
    <text evidence="4">The sequence shown here is derived from an EMBL/GenBank/DDBJ whole genome shotgun (WGS) entry which is preliminary data.</text>
</comment>
<feature type="domain" description="ABC transporter" evidence="3">
    <location>
        <begin position="62"/>
        <end position="291"/>
    </location>
</feature>
<name>A0AAQ0HF57_PARVE</name>
<keyword evidence="2 4" id="KW-0067">ATP-binding</keyword>
<dbReference type="InterPro" id="IPR003439">
    <property type="entry name" value="ABC_transporter-like_ATP-bd"/>
</dbReference>
<dbReference type="AlphaFoldDB" id="A0AAQ0HF57"/>
<proteinExistence type="predicted"/>
<feature type="domain" description="ABC transporter" evidence="3">
    <location>
        <begin position="308"/>
        <end position="555"/>
    </location>
</feature>
<dbReference type="PANTHER" id="PTHR43790">
    <property type="entry name" value="CARBOHYDRATE TRANSPORT ATP-BINDING PROTEIN MG119-RELATED"/>
    <property type="match status" value="1"/>
</dbReference>
<dbReference type="Proteomes" id="UP000256794">
    <property type="component" value="Unassembled WGS sequence"/>
</dbReference>
<dbReference type="RefSeq" id="WP_082657938.1">
    <property type="nucleotide sequence ID" value="NZ_JRKO01000051.1"/>
</dbReference>
<evidence type="ECO:0000256" key="1">
    <source>
        <dbReference type="ARBA" id="ARBA00022741"/>
    </source>
</evidence>
<dbReference type="SUPFAM" id="SSF52540">
    <property type="entry name" value="P-loop containing nucleoside triphosphate hydrolases"/>
    <property type="match status" value="2"/>
</dbReference>
<keyword evidence="4" id="KW-0762">Sugar transport</keyword>
<dbReference type="InterPro" id="IPR017871">
    <property type="entry name" value="ABC_transporter-like_CS"/>
</dbReference>
<keyword evidence="5" id="KW-1185">Reference proteome</keyword>
<dbReference type="GO" id="GO:0016887">
    <property type="term" value="F:ATP hydrolysis activity"/>
    <property type="evidence" value="ECO:0007669"/>
    <property type="project" value="InterPro"/>
</dbReference>
<evidence type="ECO:0000256" key="2">
    <source>
        <dbReference type="ARBA" id="ARBA00022840"/>
    </source>
</evidence>
<dbReference type="EMBL" id="QUMX01000031">
    <property type="protein sequence ID" value="REG38375.1"/>
    <property type="molecule type" value="Genomic_DNA"/>
</dbReference>
<dbReference type="PROSITE" id="PS50893">
    <property type="entry name" value="ABC_TRANSPORTER_2"/>
    <property type="match status" value="2"/>
</dbReference>
<dbReference type="InterPro" id="IPR027417">
    <property type="entry name" value="P-loop_NTPase"/>
</dbReference>
<keyword evidence="4" id="KW-0813">Transport</keyword>
<evidence type="ECO:0000313" key="4">
    <source>
        <dbReference type="EMBL" id="REG38375.1"/>
    </source>
</evidence>
<dbReference type="GO" id="GO:0005524">
    <property type="term" value="F:ATP binding"/>
    <property type="evidence" value="ECO:0007669"/>
    <property type="project" value="UniProtKB-KW"/>
</dbReference>
<evidence type="ECO:0000259" key="3">
    <source>
        <dbReference type="PROSITE" id="PS50893"/>
    </source>
</evidence>
<dbReference type="Pfam" id="PF00005">
    <property type="entry name" value="ABC_tran"/>
    <property type="match status" value="2"/>
</dbReference>
<keyword evidence="1" id="KW-0547">Nucleotide-binding</keyword>
<dbReference type="PROSITE" id="PS00211">
    <property type="entry name" value="ABC_TRANSPORTER_1"/>
    <property type="match status" value="2"/>
</dbReference>
<gene>
    <name evidence="4" type="ORF">ATH84_10318</name>
</gene>
<sequence length="562" mass="61131">MASAFGGPVSLTFQPIHACRKNKNTTFVASLAYVIEAAPLRVVINNREQHLKTKAGESPLLLQLRNITKRYGTYVANDSVDLALEHGQICAILGENGAGKSTLMKTIYGIQQPDEGEIVWNGEKVAVTSPSVARDLGIGMVFQHFSLFETISVVENISLTVPGSLPDLAEIIRQKADEYGLHVNPDAPVHGLSVGERQRVEIIRCLMQDPKLLILDEPTSVLPPHSVQQLFGTLRKLSERGVAMLYISHKLEEIRDLCHCAVVLRQGRVTGTANPRQATSAELARLMIGQDIPTARHAEAKPSCEPALTVSDLTYENPDPLGESLDSVSMAVRPGEIVGIAGVSGNGQSTLARILSGEIRLQGHMAGRIQVFDHPVGDAPPGTRRQMGVTFVPEERLGRATVPTMSLADNVLLTAHGAGLVRKGLIRRRQQADFADKCISAMDVRSRGRQSIASSLSGGNLQKFVLGREILLKPRILIVSQPTWGIDVGAAAMVRQKLVDLRDTGTAILMISEELEEIFEISDRIHVMYHGRLSPSVQARSVTAEDVGRMMMGEFDQKMRAA</sequence>
<evidence type="ECO:0000313" key="5">
    <source>
        <dbReference type="Proteomes" id="UP000256794"/>
    </source>
</evidence>
<dbReference type="Gene3D" id="3.40.50.300">
    <property type="entry name" value="P-loop containing nucleotide triphosphate hydrolases"/>
    <property type="match status" value="2"/>
</dbReference>
<protein>
    <submittedName>
        <fullName evidence="4">Simple sugar transport system ATP-binding protein</fullName>
    </submittedName>
</protein>
<dbReference type="CDD" id="cd03216">
    <property type="entry name" value="ABC_Carb_Monos_I"/>
    <property type="match status" value="1"/>
</dbReference>
<dbReference type="InterPro" id="IPR050107">
    <property type="entry name" value="ABC_carbohydrate_import_ATPase"/>
</dbReference>
<dbReference type="SMART" id="SM00382">
    <property type="entry name" value="AAA"/>
    <property type="match status" value="2"/>
</dbReference>